<dbReference type="Ensembl" id="ENSSCAT00000017243.1">
    <property type="protein sequence ID" value="ENSSCAP00000015414.1"/>
    <property type="gene ID" value="ENSSCAG00000011271.1"/>
</dbReference>
<feature type="region of interest" description="Disordered" evidence="2">
    <location>
        <begin position="1484"/>
        <end position="1553"/>
    </location>
</feature>
<feature type="compositionally biased region" description="Polar residues" evidence="2">
    <location>
        <begin position="1156"/>
        <end position="1175"/>
    </location>
</feature>
<dbReference type="KEGG" id="scan:103822303"/>
<feature type="coiled-coil region" evidence="1">
    <location>
        <begin position="1755"/>
        <end position="1782"/>
    </location>
</feature>
<dbReference type="CDD" id="cd22892">
    <property type="entry name" value="DRWD-C_Knl1"/>
    <property type="match status" value="1"/>
</dbReference>
<dbReference type="PANTHER" id="PTHR16520">
    <property type="entry name" value="KINETOCHORE SCAFFOLD 1"/>
    <property type="match status" value="1"/>
</dbReference>
<dbReference type="CTD" id="57082"/>
<sequence length="2074" mass="227306">MDKIYTDPNMEVDNTEHIRRKRLSSILKAPRNPLDDLGNGNEMTEDIHAERRRRSSRRVSFASTINCRVFQRDLKNSASETENTGCLADEKDDTLTNQNEDPEPVPCEITGMNTLLHAPIQALGQQTECHDVDHTAPRTDRQDTTLVFSEENEMEMTASHTAMISRNLSTHQPDRTEKIDFTSFLAKLNSSQGKAETSKELSLLSDSTNHPGPSLEQREEATSVKKIDFNEFLLRLKSNNAAEGPDKDNVCCVPSQGSGDVTRLSGEFGYSHEPLDTCNVTRVFRGREGGMEMTKCEAADVKIPFPGVSEVPAEQWECGDVTQAFADEGMDVTTSHTAKVSFALATVGNQRLNFQKDFPPTELDNSVFRRASNHSLNVQQDPQLCADRKAASAEGRGDPPVLRAGKQEAGVLSAIQGSVSSETIFRGDRTIVFSKCDDMEMTENYTDIIYEASTTEQSSSCHKTSEKPMGTNPLLTGSRFLACGDIPKDLAPGDKPAARPYKNSALELPSASGGHLENVSQACGPAVASTGFGSYTQFVAGGVLKSRFDPSANPQLVFSGEKTVIFGGEDMDLAKTFVKDGGENADNEHPTAVFTSVTCQPHFLGNRSTSSNVTEQEEMEITRCHTVFFDGQSTGITAETKQMPCKIIPRKNQNKNFTEGDISAYSVDMDKENVEVRNIGRNIKRSQAMERNAQDLQMIMFDKKLGKNNFQASGLSSCAKSMCLPQEQNRGVPKNVVTNTGASLSLQSQEAVSQPLEKNPPSPSDFCTNDTTGVFLADQSMDITKAHPAAFEIAPINTEQVSNNYNQNTALSRQLHNQPFPLSSRHGVDIVSQTAPVECGDLKMNTNKQVVAALAPSASFTFSNNLAPFGMRGNEQSGTVTGINAEGQNSERQEKPQPVRAVSKILPTQGDSDRHFSMGETGSSREDLKIPPSSQGLLQRGAEEEVWARTSEAPKESSQLSFFGEKSVVFPHGENMDITGRCVVMVPDFSVSIDLSQNKAAPGGFGQDGNEAMSLEKGVTTTMPAERGGQEAARGRTVSFALAEDMEITTTHTAWHRQPIPAIPADKTIVFAHDQEDMDITASHTVAVSKNICGFEAQQGPHTSTQQPPQLVHGGLGSCRGEMDSSQNATKPEDKPSIPSSALSDSAFPSEKGASQVPSGTTPLSIYSVSLQESTMDVGGPQDHDLPTDNSVPVSREQDLTPPEKLQSKGASFEFPSKSPVDHREESGSLGSCVAFPMQGSDPWKGHPDAPGTQRSQLVEEDSSQPGDSDLCLAGANLIPAANKESKKNEELSAEGEASPKDFQISSEQTRQPLVSDSSGDQTQATLPPAASSIIGVCSKLMGLTRKSVSVSKTASSDQLPSSSAQPEDTLTLGKNTVSEANNFFEPKKQENTGLESGADPIGMVPKDKYPGINIPLGIFQPKLPNKRNRVSSAQDINTKSDRIEAPVPANSSETPGNKPSRQNFSPFQFIAEEFLPVCLEEMDSNESVSSELMENAWDDKNKKQTPHSEKDAFEETKTCNMKRALGQTEEDPQSPKKAKRDQHVDAGASQDLKVTLDVVPQDQAEAEKAAEPSNLSAKSPGCPHASTSSCLDSVKADIESTIQRSSQVESQLLTDSICEENLWEKFQSGAITVGEFFTLLQVHVVIQKPRHSQLPASCAVSAPPTAEDLIYSQYIHRPKLRIYEEDCQDLSQKIVELKPHVTVLDQPLVNVIRSLWEVMRTCTDEELSKFGAELNKMKSCFTKEAKILSHNEKETLYRKLLQSAEEQYRKLQSRIKKVDEWMKEAESSVVALESDSFWDEKEADCSAGTAGGQNVQEELQSITAQEEELLRELSQMDAEDERDLAEMEKLKSTERACLEILKKYDFTEWELMEWSEQQAVFNFLYDSVTLTVVFGPPIDDEFFAAHPSRSIMSLDFESFLDEEQAPPSSCLVQKLIFQFIESQGCWQKKCPKLCYLPQALFDISLVVNRCKILGEELEFLQRWGAKFQLLETDIKDTEVKLLFSSSVAFAKFELTLALSHDYPSAVLPFRVQTHIGDIGEKEVAAVLSRVPAGHHYLQRAVTSIHQNLLQGPR</sequence>
<organism evidence="4 5">
    <name type="scientific">Serinus canaria</name>
    <name type="common">Island canary</name>
    <name type="synonym">Fringilla canaria</name>
    <dbReference type="NCBI Taxonomy" id="9135"/>
    <lineage>
        <taxon>Eukaryota</taxon>
        <taxon>Metazoa</taxon>
        <taxon>Chordata</taxon>
        <taxon>Craniata</taxon>
        <taxon>Vertebrata</taxon>
        <taxon>Euteleostomi</taxon>
        <taxon>Archelosauria</taxon>
        <taxon>Archosauria</taxon>
        <taxon>Dinosauria</taxon>
        <taxon>Saurischia</taxon>
        <taxon>Theropoda</taxon>
        <taxon>Coelurosauria</taxon>
        <taxon>Aves</taxon>
        <taxon>Neognathae</taxon>
        <taxon>Neoaves</taxon>
        <taxon>Telluraves</taxon>
        <taxon>Australaves</taxon>
        <taxon>Passeriformes</taxon>
        <taxon>Passeroidea</taxon>
        <taxon>Fringillidae</taxon>
        <taxon>Carduelinae</taxon>
        <taxon>Serinus</taxon>
    </lineage>
</organism>
<feature type="compositionally biased region" description="Basic and acidic residues" evidence="2">
    <location>
        <begin position="1498"/>
        <end position="1518"/>
    </location>
</feature>
<feature type="region of interest" description="Disordered" evidence="2">
    <location>
        <begin position="875"/>
        <end position="939"/>
    </location>
</feature>
<dbReference type="OrthoDB" id="6132334at2759"/>
<dbReference type="OMA" id="EITKCHA"/>
<dbReference type="Pfam" id="PF18210">
    <property type="entry name" value="Knl1_RWD_C"/>
    <property type="match status" value="1"/>
</dbReference>
<dbReference type="GeneID" id="103822303"/>
<dbReference type="InterPro" id="IPR040850">
    <property type="entry name" value="Knl1_RWD_C"/>
</dbReference>
<dbReference type="Pfam" id="PF19221">
    <property type="entry name" value="MELT"/>
    <property type="match status" value="8"/>
</dbReference>
<dbReference type="CDD" id="cd21853">
    <property type="entry name" value="KNL1_NTD"/>
    <property type="match status" value="1"/>
</dbReference>
<dbReference type="GO" id="GO:0051301">
    <property type="term" value="P:cell division"/>
    <property type="evidence" value="ECO:0007669"/>
    <property type="project" value="InterPro"/>
</dbReference>
<feature type="compositionally biased region" description="Basic and acidic residues" evidence="2">
    <location>
        <begin position="911"/>
        <end position="929"/>
    </location>
</feature>
<evidence type="ECO:0000256" key="2">
    <source>
        <dbReference type="SAM" id="MobiDB-lite"/>
    </source>
</evidence>
<dbReference type="CDD" id="cd22817">
    <property type="entry name" value="DRWD-N_Knl1"/>
    <property type="match status" value="1"/>
</dbReference>
<feature type="compositionally biased region" description="Polar residues" evidence="2">
    <location>
        <begin position="1348"/>
        <end position="1382"/>
    </location>
</feature>
<reference evidence="4" key="1">
    <citation type="submission" date="2025-08" db="UniProtKB">
        <authorList>
            <consortium name="Ensembl"/>
        </authorList>
    </citation>
    <scope>IDENTIFICATION</scope>
</reference>
<proteinExistence type="predicted"/>
<dbReference type="GO" id="GO:0034501">
    <property type="term" value="P:protein localization to kinetochore"/>
    <property type="evidence" value="ECO:0007669"/>
    <property type="project" value="InterPro"/>
</dbReference>
<feature type="region of interest" description="Disordered" evidence="2">
    <location>
        <begin position="1098"/>
        <end position="1332"/>
    </location>
</feature>
<evidence type="ECO:0000313" key="5">
    <source>
        <dbReference type="Proteomes" id="UP000694409"/>
    </source>
</evidence>
<evidence type="ECO:0000259" key="3">
    <source>
        <dbReference type="Pfam" id="PF18210"/>
    </source>
</evidence>
<name>A0A8C9N7X5_SERCA</name>
<dbReference type="Proteomes" id="UP000694409">
    <property type="component" value="Unassembled WGS sequence"/>
</dbReference>
<keyword evidence="1" id="KW-0175">Coiled coil</keyword>
<feature type="compositionally biased region" description="Polar residues" evidence="2">
    <location>
        <begin position="875"/>
        <end position="888"/>
    </location>
</feature>
<dbReference type="InterPro" id="IPR043651">
    <property type="entry name" value="KNL1_MELT_rpt"/>
</dbReference>
<dbReference type="GO" id="GO:0005634">
    <property type="term" value="C:nucleus"/>
    <property type="evidence" value="ECO:0007669"/>
    <property type="project" value="TreeGrafter"/>
</dbReference>
<evidence type="ECO:0000313" key="4">
    <source>
        <dbReference type="Ensembl" id="ENSSCAP00000015414.1"/>
    </source>
</evidence>
<feature type="region of interest" description="Disordered" evidence="2">
    <location>
        <begin position="78"/>
        <end position="104"/>
    </location>
</feature>
<feature type="region of interest" description="Disordered" evidence="2">
    <location>
        <begin position="1348"/>
        <end position="1404"/>
    </location>
</feature>
<dbReference type="GO" id="GO:0008608">
    <property type="term" value="P:attachment of spindle microtubules to kinetochore"/>
    <property type="evidence" value="ECO:0007669"/>
    <property type="project" value="InterPro"/>
</dbReference>
<feature type="region of interest" description="Disordered" evidence="2">
    <location>
        <begin position="1419"/>
        <end position="1466"/>
    </location>
</feature>
<protein>
    <submittedName>
        <fullName evidence="4">Kinetochore scaffold 1</fullName>
    </submittedName>
</protein>
<feature type="compositionally biased region" description="Polar residues" evidence="2">
    <location>
        <begin position="1100"/>
        <end position="1109"/>
    </location>
</feature>
<feature type="compositionally biased region" description="Polar residues" evidence="2">
    <location>
        <begin position="1450"/>
        <end position="1466"/>
    </location>
</feature>
<reference evidence="4" key="2">
    <citation type="submission" date="2025-09" db="UniProtKB">
        <authorList>
            <consortium name="Ensembl"/>
        </authorList>
    </citation>
    <scope>IDENTIFICATION</scope>
</reference>
<dbReference type="GeneTree" id="ENSGT00410000025918"/>
<feature type="domain" description="Knl1 C-terminal RWD" evidence="3">
    <location>
        <begin position="1815"/>
        <end position="1975"/>
    </location>
</feature>
<accession>A0A8C9N7X5</accession>
<gene>
    <name evidence="4" type="primary">KNL1</name>
</gene>
<evidence type="ECO:0000256" key="1">
    <source>
        <dbReference type="SAM" id="Coils"/>
    </source>
</evidence>
<feature type="region of interest" description="Disordered" evidence="2">
    <location>
        <begin position="30"/>
        <end position="55"/>
    </location>
</feature>
<dbReference type="InterPro" id="IPR037388">
    <property type="entry name" value="Blinkin"/>
</dbReference>
<feature type="region of interest" description="Disordered" evidence="2">
    <location>
        <begin position="190"/>
        <end position="221"/>
    </location>
</feature>
<feature type="compositionally biased region" description="Polar residues" evidence="2">
    <location>
        <begin position="1304"/>
        <end position="1326"/>
    </location>
</feature>
<feature type="coiled-coil region" evidence="1">
    <location>
        <begin position="1813"/>
        <end position="1840"/>
    </location>
</feature>
<keyword evidence="5" id="KW-1185">Reference proteome</keyword>
<dbReference type="PANTHER" id="PTHR16520:SF3">
    <property type="entry name" value="KINETOCHORE SCAFFOLD 1"/>
    <property type="match status" value="1"/>
</dbReference>